<keyword evidence="6" id="KW-0509">mRNA transport</keyword>
<comment type="subcellular location">
    <subcellularLocation>
        <location evidence="1">Nucleus membrane</location>
        <topology evidence="1">Multi-pass membrane protein</topology>
    </subcellularLocation>
    <subcellularLocation>
        <location evidence="2">Nucleus</location>
        <location evidence="2">Nuclear pore complex</location>
    </subcellularLocation>
</comment>
<evidence type="ECO:0000256" key="10">
    <source>
        <dbReference type="ARBA" id="ARBA00023132"/>
    </source>
</evidence>
<dbReference type="GO" id="GO:0006999">
    <property type="term" value="P:nuclear pore organization"/>
    <property type="evidence" value="ECO:0007669"/>
    <property type="project" value="TreeGrafter"/>
</dbReference>
<feature type="region of interest" description="Disordered" evidence="13">
    <location>
        <begin position="383"/>
        <end position="415"/>
    </location>
</feature>
<dbReference type="GO" id="GO:0015031">
    <property type="term" value="P:protein transport"/>
    <property type="evidence" value="ECO:0007669"/>
    <property type="project" value="UniProtKB-KW"/>
</dbReference>
<dbReference type="PANTHER" id="PTHR13269">
    <property type="entry name" value="NUCLEOPORIN NDC1"/>
    <property type="match status" value="1"/>
</dbReference>
<keyword evidence="8 14" id="KW-1133">Transmembrane helix</keyword>
<evidence type="ECO:0000256" key="13">
    <source>
        <dbReference type="SAM" id="MobiDB-lite"/>
    </source>
</evidence>
<protein>
    <recommendedName>
        <fullName evidence="17">Nucleoporin protein Ndc1-Nup</fullName>
    </recommendedName>
</protein>
<keyword evidence="16" id="KW-1185">Reference proteome</keyword>
<keyword evidence="12" id="KW-0539">Nucleus</keyword>
<dbReference type="GO" id="GO:0070631">
    <property type="term" value="P:spindle pole body localization"/>
    <property type="evidence" value="ECO:0007669"/>
    <property type="project" value="TreeGrafter"/>
</dbReference>
<feature type="transmembrane region" description="Helical" evidence="14">
    <location>
        <begin position="49"/>
        <end position="72"/>
    </location>
</feature>
<dbReference type="GO" id="GO:0051028">
    <property type="term" value="P:mRNA transport"/>
    <property type="evidence" value="ECO:0007669"/>
    <property type="project" value="UniProtKB-KW"/>
</dbReference>
<evidence type="ECO:0000256" key="4">
    <source>
        <dbReference type="ARBA" id="ARBA00022448"/>
    </source>
</evidence>
<dbReference type="Proteomes" id="UP000503462">
    <property type="component" value="Chromosome 2"/>
</dbReference>
<comment type="similarity">
    <text evidence="3">Belongs to the NDC1 family.</text>
</comment>
<evidence type="ECO:0000256" key="11">
    <source>
        <dbReference type="ARBA" id="ARBA00023136"/>
    </source>
</evidence>
<dbReference type="EMBL" id="CP051140">
    <property type="protein sequence ID" value="QIW98119.1"/>
    <property type="molecule type" value="Genomic_DNA"/>
</dbReference>
<feature type="transmembrane region" description="Helical" evidence="14">
    <location>
        <begin position="245"/>
        <end position="266"/>
    </location>
</feature>
<evidence type="ECO:0000256" key="1">
    <source>
        <dbReference type="ARBA" id="ARBA00004232"/>
    </source>
</evidence>
<sequence>MPKSKAYKELLTTSLHRRFTNASAFILAFCLVEAIITSNDSFLRAWNPFGYTGLRTLLLFLPCLFVFILRVYNLHFGARTTVSGIQKLYQLLITPHVIVTFAWYLGSALLFGEVYIWTKGREGHLDRIDQGRAYERARLNENPVILRTSYVLLAIIQTGAHFWYNLDQVQLKDGSATKPEDVTQQLARHVLPVIKWAFNLTFAGVIAFMAVYYLFMFRHLIWRPTHALARFFDHELSAHARPSGVIHLSGLVWQGCISAFLLGALWHVSNIVFTLSMAEPPTKRGQPLTSDVTSVNGAIVARAVDANGSLINGLTRKKESPHTFALWELYLICTQFIERRQSIFLEVDRAGGSSWAQISRVCLAEVEAIGGRIQRHQSAIAAAQNTPAQTPAAAPTGLPKIAAERPRDADITSKQRPDFAQSLATTARLAGQHPGAANPLSPAAKQAERALAWGTGRLLPQDRKPQLSLESVDKQASGKLLQALQTPLGWPFRETFAQTAKVVVLGTPYSSQTNITHAARSLAALLKASTEEDKYGIVAKDVPMIVNTLLGSIRSIRGFLQTTQPSWTDVEFEEGHRQVPEILEVVNELQQALEAILLAFGEYAISLGMSKKELREAKEAVGMNTGQAMVQVR</sequence>
<dbReference type="GO" id="GO:0031965">
    <property type="term" value="C:nuclear membrane"/>
    <property type="evidence" value="ECO:0007669"/>
    <property type="project" value="UniProtKB-SubCell"/>
</dbReference>
<evidence type="ECO:0000313" key="16">
    <source>
        <dbReference type="Proteomes" id="UP000503462"/>
    </source>
</evidence>
<keyword evidence="4" id="KW-0813">Transport</keyword>
<evidence type="ECO:0000256" key="8">
    <source>
        <dbReference type="ARBA" id="ARBA00022989"/>
    </source>
</evidence>
<feature type="transmembrane region" description="Helical" evidence="14">
    <location>
        <begin position="92"/>
        <end position="117"/>
    </location>
</feature>
<dbReference type="GO" id="GO:0005816">
    <property type="term" value="C:spindle pole body"/>
    <property type="evidence" value="ECO:0007669"/>
    <property type="project" value="TreeGrafter"/>
</dbReference>
<evidence type="ECO:0000256" key="5">
    <source>
        <dbReference type="ARBA" id="ARBA00022692"/>
    </source>
</evidence>
<evidence type="ECO:0000256" key="3">
    <source>
        <dbReference type="ARBA" id="ARBA00005760"/>
    </source>
</evidence>
<evidence type="ECO:0008006" key="17">
    <source>
        <dbReference type="Google" id="ProtNLM"/>
    </source>
</evidence>
<proteinExistence type="inferred from homology"/>
<evidence type="ECO:0000256" key="7">
    <source>
        <dbReference type="ARBA" id="ARBA00022927"/>
    </source>
</evidence>
<dbReference type="AlphaFoldDB" id="A0A6H0XUJ1"/>
<evidence type="ECO:0000256" key="14">
    <source>
        <dbReference type="SAM" id="Phobius"/>
    </source>
</evidence>
<organism evidence="15 16">
    <name type="scientific">Peltaster fructicola</name>
    <dbReference type="NCBI Taxonomy" id="286661"/>
    <lineage>
        <taxon>Eukaryota</taxon>
        <taxon>Fungi</taxon>
        <taxon>Dikarya</taxon>
        <taxon>Ascomycota</taxon>
        <taxon>Pezizomycotina</taxon>
        <taxon>Dothideomycetes</taxon>
        <taxon>Dothideomycetes incertae sedis</taxon>
        <taxon>Peltaster</taxon>
    </lineage>
</organism>
<evidence type="ECO:0000256" key="2">
    <source>
        <dbReference type="ARBA" id="ARBA00004567"/>
    </source>
</evidence>
<evidence type="ECO:0000256" key="12">
    <source>
        <dbReference type="ARBA" id="ARBA00023242"/>
    </source>
</evidence>
<reference evidence="15 16" key="1">
    <citation type="journal article" date="2016" name="Sci. Rep.">
        <title>Peltaster fructicola genome reveals evolution from an invasive phytopathogen to an ectophytic parasite.</title>
        <authorList>
            <person name="Xu C."/>
            <person name="Chen H."/>
            <person name="Gleason M.L."/>
            <person name="Xu J.R."/>
            <person name="Liu H."/>
            <person name="Zhang R."/>
            <person name="Sun G."/>
        </authorList>
    </citation>
    <scope>NUCLEOTIDE SEQUENCE [LARGE SCALE GENOMIC DNA]</scope>
    <source>
        <strain evidence="15 16">LNHT1506</strain>
    </source>
</reference>
<keyword evidence="10" id="KW-0906">Nuclear pore complex</keyword>
<dbReference type="Pfam" id="PF09531">
    <property type="entry name" value="Ndc1_Nup"/>
    <property type="match status" value="1"/>
</dbReference>
<accession>A0A6H0XUJ1</accession>
<name>A0A6H0XUJ1_9PEZI</name>
<feature type="compositionally biased region" description="Basic and acidic residues" evidence="13">
    <location>
        <begin position="402"/>
        <end position="415"/>
    </location>
</feature>
<dbReference type="GO" id="GO:0070762">
    <property type="term" value="C:nuclear pore transmembrane ring"/>
    <property type="evidence" value="ECO:0007669"/>
    <property type="project" value="TreeGrafter"/>
</dbReference>
<keyword evidence="9" id="KW-0811">Translocation</keyword>
<keyword evidence="7" id="KW-0653">Protein transport</keyword>
<dbReference type="GO" id="GO:0106166">
    <property type="term" value="F:spindle pole body-nuclear membrane anchor activity"/>
    <property type="evidence" value="ECO:0007669"/>
    <property type="project" value="TreeGrafter"/>
</dbReference>
<feature type="transmembrane region" description="Helical" evidence="14">
    <location>
        <begin position="196"/>
        <end position="215"/>
    </location>
</feature>
<feature type="compositionally biased region" description="Low complexity" evidence="13">
    <location>
        <begin position="383"/>
        <end position="396"/>
    </location>
</feature>
<dbReference type="PANTHER" id="PTHR13269:SF6">
    <property type="entry name" value="NUCLEOPORIN NDC1"/>
    <property type="match status" value="1"/>
</dbReference>
<evidence type="ECO:0000256" key="9">
    <source>
        <dbReference type="ARBA" id="ARBA00023010"/>
    </source>
</evidence>
<gene>
    <name evidence="15" type="ORF">AMS68_003637</name>
</gene>
<keyword evidence="11 14" id="KW-0472">Membrane</keyword>
<keyword evidence="5 14" id="KW-0812">Transmembrane</keyword>
<dbReference type="OrthoDB" id="67850at2759"/>
<evidence type="ECO:0000256" key="6">
    <source>
        <dbReference type="ARBA" id="ARBA00022816"/>
    </source>
</evidence>
<evidence type="ECO:0000313" key="15">
    <source>
        <dbReference type="EMBL" id="QIW98119.1"/>
    </source>
</evidence>
<feature type="transmembrane region" description="Helical" evidence="14">
    <location>
        <begin position="20"/>
        <end position="37"/>
    </location>
</feature>
<dbReference type="InterPro" id="IPR019049">
    <property type="entry name" value="Nucleoporin_prot_Ndc1/Nup"/>
</dbReference>